<dbReference type="AlphaFoldDB" id="A0A7J0E832"/>
<dbReference type="Proteomes" id="UP000585474">
    <property type="component" value="Unassembled WGS sequence"/>
</dbReference>
<gene>
    <name evidence="1" type="ORF">Acr_02g0008480</name>
</gene>
<sequence>MTSRFSIIRRRWIGADGGSVDRYGSLGRGRGVREGWSGPWWWWIRYRRWWIGADGADGSGFGGGLGRKRSERGVECSMVVVDSVPVVVAGSEGLGLG</sequence>
<accession>A0A7J0E832</accession>
<proteinExistence type="predicted"/>
<evidence type="ECO:0000313" key="1">
    <source>
        <dbReference type="EMBL" id="GFY82608.1"/>
    </source>
</evidence>
<organism evidence="1 2">
    <name type="scientific">Actinidia rufa</name>
    <dbReference type="NCBI Taxonomy" id="165716"/>
    <lineage>
        <taxon>Eukaryota</taxon>
        <taxon>Viridiplantae</taxon>
        <taxon>Streptophyta</taxon>
        <taxon>Embryophyta</taxon>
        <taxon>Tracheophyta</taxon>
        <taxon>Spermatophyta</taxon>
        <taxon>Magnoliopsida</taxon>
        <taxon>eudicotyledons</taxon>
        <taxon>Gunneridae</taxon>
        <taxon>Pentapetalae</taxon>
        <taxon>asterids</taxon>
        <taxon>Ericales</taxon>
        <taxon>Actinidiaceae</taxon>
        <taxon>Actinidia</taxon>
    </lineage>
</organism>
<name>A0A7J0E832_9ERIC</name>
<dbReference type="EMBL" id="BJWL01000002">
    <property type="protein sequence ID" value="GFY82608.1"/>
    <property type="molecule type" value="Genomic_DNA"/>
</dbReference>
<evidence type="ECO:0000313" key="2">
    <source>
        <dbReference type="Proteomes" id="UP000585474"/>
    </source>
</evidence>
<keyword evidence="2" id="KW-1185">Reference proteome</keyword>
<reference evidence="1 2" key="1">
    <citation type="submission" date="2019-07" db="EMBL/GenBank/DDBJ databases">
        <title>De Novo Assembly of kiwifruit Actinidia rufa.</title>
        <authorList>
            <person name="Sugita-Konishi S."/>
            <person name="Sato K."/>
            <person name="Mori E."/>
            <person name="Abe Y."/>
            <person name="Kisaki G."/>
            <person name="Hamano K."/>
            <person name="Suezawa K."/>
            <person name="Otani M."/>
            <person name="Fukuda T."/>
            <person name="Manabe T."/>
            <person name="Gomi K."/>
            <person name="Tabuchi M."/>
            <person name="Akimitsu K."/>
            <person name="Kataoka I."/>
        </authorList>
    </citation>
    <scope>NUCLEOTIDE SEQUENCE [LARGE SCALE GENOMIC DNA]</scope>
    <source>
        <strain evidence="2">cv. Fuchu</strain>
    </source>
</reference>
<comment type="caution">
    <text evidence="1">The sequence shown here is derived from an EMBL/GenBank/DDBJ whole genome shotgun (WGS) entry which is preliminary data.</text>
</comment>
<protein>
    <submittedName>
        <fullName evidence="1">Uncharacterized protein</fullName>
    </submittedName>
</protein>